<proteinExistence type="predicted"/>
<comment type="caution">
    <text evidence="2">The sequence shown here is derived from an EMBL/GenBank/DDBJ whole genome shotgun (WGS) entry which is preliminary data.</text>
</comment>
<keyword evidence="1" id="KW-1133">Transmembrane helix</keyword>
<evidence type="ECO:0000313" key="3">
    <source>
        <dbReference type="Proteomes" id="UP001216150"/>
    </source>
</evidence>
<organism evidence="2 3">
    <name type="scientific">Penicillium hetheringtonii</name>
    <dbReference type="NCBI Taxonomy" id="911720"/>
    <lineage>
        <taxon>Eukaryota</taxon>
        <taxon>Fungi</taxon>
        <taxon>Dikarya</taxon>
        <taxon>Ascomycota</taxon>
        <taxon>Pezizomycotina</taxon>
        <taxon>Eurotiomycetes</taxon>
        <taxon>Eurotiomycetidae</taxon>
        <taxon>Eurotiales</taxon>
        <taxon>Aspergillaceae</taxon>
        <taxon>Penicillium</taxon>
    </lineage>
</organism>
<sequence>NLEQQENKILLALSDLQNKRIKSIQTAAKLYNIFYTILYIYTSGIFLYIDIHWYSHKLTQSEKNLAVSRLSIIQEITNILEIYKSISLLIVALHNTALLAQKNVNLYTANKKVVKKYTRSTKQILCKEDLTVEESLQLIAQLDLPAEAPAIDFYTQSKLSIQPDQLATRAPPSISSHKLANQENKILLVLSDLKENRIQSLCAAAKLYKIPESILYICISGTQFCIDQSEIAPIVVHNYIITAIESICADSYLLLLYIVFQGKVYISSWFDNLLKNWRLEVSVNSWIIDKIDLQ</sequence>
<protein>
    <submittedName>
        <fullName evidence="2">DNA binding HTH domain Psq-type</fullName>
    </submittedName>
</protein>
<evidence type="ECO:0000313" key="2">
    <source>
        <dbReference type="EMBL" id="KAJ5595836.1"/>
    </source>
</evidence>
<feature type="non-terminal residue" evidence="2">
    <location>
        <position position="294"/>
    </location>
</feature>
<keyword evidence="1" id="KW-0472">Membrane</keyword>
<gene>
    <name evidence="2" type="ORF">N7450_002294</name>
</gene>
<name>A0AAD6DVK9_9EURO</name>
<evidence type="ECO:0000256" key="1">
    <source>
        <dbReference type="SAM" id="Phobius"/>
    </source>
</evidence>
<dbReference type="AlphaFoldDB" id="A0AAD6DVK9"/>
<dbReference type="EMBL" id="JAQJAC010000002">
    <property type="protein sequence ID" value="KAJ5595836.1"/>
    <property type="molecule type" value="Genomic_DNA"/>
</dbReference>
<reference evidence="2 3" key="1">
    <citation type="journal article" date="2023" name="IMA Fungus">
        <title>Comparative genomic study of the Penicillium genus elucidates a diverse pangenome and 15 lateral gene transfer events.</title>
        <authorList>
            <person name="Petersen C."/>
            <person name="Sorensen T."/>
            <person name="Nielsen M.R."/>
            <person name="Sondergaard T.E."/>
            <person name="Sorensen J.L."/>
            <person name="Fitzpatrick D.A."/>
            <person name="Frisvad J.C."/>
            <person name="Nielsen K.L."/>
        </authorList>
    </citation>
    <scope>NUCLEOTIDE SEQUENCE [LARGE SCALE GENOMIC DNA]</scope>
    <source>
        <strain evidence="2 3">IBT 29057</strain>
    </source>
</reference>
<keyword evidence="1" id="KW-0812">Transmembrane</keyword>
<accession>A0AAD6DVK9</accession>
<keyword evidence="3" id="KW-1185">Reference proteome</keyword>
<dbReference type="Proteomes" id="UP001216150">
    <property type="component" value="Unassembled WGS sequence"/>
</dbReference>
<feature type="transmembrane region" description="Helical" evidence="1">
    <location>
        <begin position="30"/>
        <end position="49"/>
    </location>
</feature>